<name>A0A0L0FGW5_9EUKA</name>
<dbReference type="AlphaFoldDB" id="A0A0L0FGW5"/>
<dbReference type="Proteomes" id="UP000054560">
    <property type="component" value="Unassembled WGS sequence"/>
</dbReference>
<feature type="non-terminal residue" evidence="2">
    <location>
        <position position="480"/>
    </location>
</feature>
<dbReference type="InterPro" id="IPR021713">
    <property type="entry name" value="Folliculin"/>
</dbReference>
<dbReference type="GO" id="GO:0000122">
    <property type="term" value="P:negative regulation of transcription by RNA polymerase II"/>
    <property type="evidence" value="ECO:0007669"/>
    <property type="project" value="TreeGrafter"/>
</dbReference>
<feature type="region of interest" description="Disordered" evidence="1">
    <location>
        <begin position="183"/>
        <end position="246"/>
    </location>
</feature>
<proteinExistence type="predicted"/>
<feature type="compositionally biased region" description="Polar residues" evidence="1">
    <location>
        <begin position="228"/>
        <end position="246"/>
    </location>
</feature>
<evidence type="ECO:0000313" key="2">
    <source>
        <dbReference type="EMBL" id="KNC75701.1"/>
    </source>
</evidence>
<feature type="compositionally biased region" description="Polar residues" evidence="1">
    <location>
        <begin position="50"/>
        <end position="64"/>
    </location>
</feature>
<dbReference type="GO" id="GO:0005096">
    <property type="term" value="F:GTPase activator activity"/>
    <property type="evidence" value="ECO:0007669"/>
    <property type="project" value="TreeGrafter"/>
</dbReference>
<accession>A0A0L0FGW5</accession>
<dbReference type="PANTHER" id="PTHR31441">
    <property type="entry name" value="FOLLICULIN FAMILY MEMBER"/>
    <property type="match status" value="1"/>
</dbReference>
<organism evidence="2 3">
    <name type="scientific">Sphaeroforma arctica JP610</name>
    <dbReference type="NCBI Taxonomy" id="667725"/>
    <lineage>
        <taxon>Eukaryota</taxon>
        <taxon>Ichthyosporea</taxon>
        <taxon>Ichthyophonida</taxon>
        <taxon>Sphaeroforma</taxon>
    </lineage>
</organism>
<sequence>MNAILALCSFCEVDGPTVLLCTQTYHTRPGNGDSISTHTDTDESDENSPDIVNQSAHTLVNSTPGDECTENKGVRTVTRKGRWRNPGSNAGVSTTAKNSISEIEKNWGVDGYNSGFKGMNSDLKDETGKAGKVDDDGECGDICEEVPGVNSGSNQGPLLVRPSVGISKTYTLYNTGGISGLNGDTRDSNVPRNTQGSTVSDVFGGQSIGVGLRMNTSPRTRAHAYKHSSGTSMQPTNSGGANRNMRTNPYFDPYGEDENMECVRDLDERSVFMGPFGTQRSHAVSYGDGMGEGRRDTNVSYNDKDSFTGIRGNDFPNRHSGAHLDGSMSPQQRARNVIKSNPFQNRYTDMHGGLGSTVQSSSYYNTLDDKKDTNKWEANRENEEMQRTAGTRPREPRSTSTPNATGAGMPKIEPTPVDKAHQATRLTNPVTGDGTRVMLPIFQPTADLTENDSTEVSEEFRTFERIQAPDTNARAKKGPV</sequence>
<protein>
    <submittedName>
        <fullName evidence="2">Uncharacterized protein</fullName>
    </submittedName>
</protein>
<reference evidence="2 3" key="1">
    <citation type="submission" date="2011-02" db="EMBL/GenBank/DDBJ databases">
        <title>The Genome Sequence of Sphaeroforma arctica JP610.</title>
        <authorList>
            <consortium name="The Broad Institute Genome Sequencing Platform"/>
            <person name="Russ C."/>
            <person name="Cuomo C."/>
            <person name="Young S.K."/>
            <person name="Zeng Q."/>
            <person name="Gargeya S."/>
            <person name="Alvarado L."/>
            <person name="Berlin A."/>
            <person name="Chapman S.B."/>
            <person name="Chen Z."/>
            <person name="Freedman E."/>
            <person name="Gellesch M."/>
            <person name="Goldberg J."/>
            <person name="Griggs A."/>
            <person name="Gujja S."/>
            <person name="Heilman E."/>
            <person name="Heiman D."/>
            <person name="Howarth C."/>
            <person name="Mehta T."/>
            <person name="Neiman D."/>
            <person name="Pearson M."/>
            <person name="Roberts A."/>
            <person name="Saif S."/>
            <person name="Shea T."/>
            <person name="Shenoy N."/>
            <person name="Sisk P."/>
            <person name="Stolte C."/>
            <person name="Sykes S."/>
            <person name="White J."/>
            <person name="Yandava C."/>
            <person name="Burger G."/>
            <person name="Gray M.W."/>
            <person name="Holland P.W.H."/>
            <person name="King N."/>
            <person name="Lang F.B.F."/>
            <person name="Roger A.J."/>
            <person name="Ruiz-Trillo I."/>
            <person name="Haas B."/>
            <person name="Nusbaum C."/>
            <person name="Birren B."/>
        </authorList>
    </citation>
    <scope>NUCLEOTIDE SEQUENCE [LARGE SCALE GENOMIC DNA]</scope>
    <source>
        <strain evidence="2 3">JP610</strain>
    </source>
</reference>
<feature type="region of interest" description="Disordered" evidence="1">
    <location>
        <begin position="29"/>
        <end position="97"/>
    </location>
</feature>
<dbReference type="RefSeq" id="XP_014149603.1">
    <property type="nucleotide sequence ID" value="XM_014294128.1"/>
</dbReference>
<dbReference type="EMBL" id="KQ243466">
    <property type="protein sequence ID" value="KNC75701.1"/>
    <property type="molecule type" value="Genomic_DNA"/>
</dbReference>
<keyword evidence="3" id="KW-1185">Reference proteome</keyword>
<feature type="compositionally biased region" description="Basic and acidic residues" evidence="1">
    <location>
        <begin position="367"/>
        <end position="397"/>
    </location>
</feature>
<dbReference type="GeneID" id="25912285"/>
<feature type="compositionally biased region" description="Polar residues" evidence="1">
    <location>
        <begin position="86"/>
        <end position="97"/>
    </location>
</feature>
<evidence type="ECO:0000313" key="3">
    <source>
        <dbReference type="Proteomes" id="UP000054560"/>
    </source>
</evidence>
<dbReference type="PANTHER" id="PTHR31441:SF2">
    <property type="entry name" value="FOLLICULIN"/>
    <property type="match status" value="1"/>
</dbReference>
<dbReference type="OrthoDB" id="5599713at2759"/>
<feature type="compositionally biased region" description="Polar residues" evidence="1">
    <location>
        <begin position="190"/>
        <end position="200"/>
    </location>
</feature>
<dbReference type="GO" id="GO:0005829">
    <property type="term" value="C:cytosol"/>
    <property type="evidence" value="ECO:0007669"/>
    <property type="project" value="TreeGrafter"/>
</dbReference>
<gene>
    <name evidence="2" type="ORF">SARC_11781</name>
</gene>
<feature type="region of interest" description="Disordered" evidence="1">
    <location>
        <begin position="364"/>
        <end position="419"/>
    </location>
</feature>
<dbReference type="GO" id="GO:1904263">
    <property type="term" value="P:positive regulation of TORC1 signaling"/>
    <property type="evidence" value="ECO:0007669"/>
    <property type="project" value="TreeGrafter"/>
</dbReference>
<evidence type="ECO:0000256" key="1">
    <source>
        <dbReference type="SAM" id="MobiDB-lite"/>
    </source>
</evidence>